<organism evidence="1 2">
    <name type="scientific">Photorhabdus aegyptia</name>
    <dbReference type="NCBI Taxonomy" id="2805098"/>
    <lineage>
        <taxon>Bacteria</taxon>
        <taxon>Pseudomonadati</taxon>
        <taxon>Pseudomonadota</taxon>
        <taxon>Gammaproteobacteria</taxon>
        <taxon>Enterobacterales</taxon>
        <taxon>Morganellaceae</taxon>
        <taxon>Photorhabdus</taxon>
    </lineage>
</organism>
<protein>
    <submittedName>
        <fullName evidence="1">Uncharacterized protein</fullName>
    </submittedName>
</protein>
<name>A0A022PK88_9GAMM</name>
<dbReference type="AlphaFoldDB" id="A0A022PK88"/>
<dbReference type="EMBL" id="JFGV01000009">
    <property type="protein sequence ID" value="EYU16517.1"/>
    <property type="molecule type" value="Genomic_DNA"/>
</dbReference>
<proteinExistence type="predicted"/>
<gene>
    <name evidence="1" type="ORF">BA1DRAFT_00801</name>
</gene>
<comment type="caution">
    <text evidence="1">The sequence shown here is derived from an EMBL/GenBank/DDBJ whole genome shotgun (WGS) entry which is preliminary data.</text>
</comment>
<accession>A0A022PK88</accession>
<dbReference type="Proteomes" id="UP000023464">
    <property type="component" value="Unassembled WGS sequence"/>
</dbReference>
<sequence>MLMKTLKCVHNRSLLMPAQKFPALLDTNAGIHTIRYELEQKYSSHMTLDEVCKELGIKPESIVKRIGQLRYRHYALTYQLECARVFKGKNTFFWTEHIARIFVEGNKDEISLFN</sequence>
<evidence type="ECO:0000313" key="2">
    <source>
        <dbReference type="Proteomes" id="UP000023464"/>
    </source>
</evidence>
<dbReference type="PATRIC" id="fig|1393736.3.peg.810"/>
<keyword evidence="2" id="KW-1185">Reference proteome</keyword>
<evidence type="ECO:0000313" key="1">
    <source>
        <dbReference type="EMBL" id="EYU16517.1"/>
    </source>
</evidence>
<dbReference type="RefSeq" id="WP_235200963.1">
    <property type="nucleotide sequence ID" value="NZ_CAWLTM010000106.1"/>
</dbReference>
<reference evidence="1 2" key="1">
    <citation type="submission" date="2014-03" db="EMBL/GenBank/DDBJ databases">
        <title>Draft Genome of Photorhabdus luminescens BA1, an Egyptian Isolate.</title>
        <authorList>
            <person name="Ghazal S."/>
            <person name="Hurst S.G.IV."/>
            <person name="Morris K."/>
            <person name="Thomas K."/>
            <person name="Tisa L.S."/>
        </authorList>
    </citation>
    <scope>NUCLEOTIDE SEQUENCE [LARGE SCALE GENOMIC DNA]</scope>
    <source>
        <strain evidence="1 2">BA1</strain>
    </source>
</reference>